<dbReference type="GO" id="GO:0005634">
    <property type="term" value="C:nucleus"/>
    <property type="evidence" value="ECO:0007669"/>
    <property type="project" value="TreeGrafter"/>
</dbReference>
<dbReference type="InterPro" id="IPR015943">
    <property type="entry name" value="WD40/YVTN_repeat-like_dom_sf"/>
</dbReference>
<dbReference type="Gene3D" id="2.130.10.10">
    <property type="entry name" value="YVTN repeat-like/Quinoprotein amine dehydrogenase"/>
    <property type="match status" value="1"/>
</dbReference>
<gene>
    <name evidence="1" type="ORF">M8C21_019837</name>
</gene>
<reference evidence="1" key="1">
    <citation type="submission" date="2022-06" db="EMBL/GenBank/DDBJ databases">
        <title>Uncovering the hologenomic basis of an extraordinary plant invasion.</title>
        <authorList>
            <person name="Bieker V.C."/>
            <person name="Martin M.D."/>
            <person name="Gilbert T."/>
            <person name="Hodgins K."/>
            <person name="Battlay P."/>
            <person name="Petersen B."/>
            <person name="Wilson J."/>
        </authorList>
    </citation>
    <scope>NUCLEOTIDE SEQUENCE</scope>
    <source>
        <strain evidence="1">AA19_3_7</strain>
        <tissue evidence="1">Leaf</tissue>
    </source>
</reference>
<dbReference type="GO" id="GO:0006357">
    <property type="term" value="P:regulation of transcription by RNA polymerase II"/>
    <property type="evidence" value="ECO:0007669"/>
    <property type="project" value="TreeGrafter"/>
</dbReference>
<dbReference type="InterPro" id="IPR052060">
    <property type="entry name" value="Bromo_WD_repeat"/>
</dbReference>
<dbReference type="PANTHER" id="PTHR16266:SF17">
    <property type="entry name" value="BRWD3"/>
    <property type="match status" value="1"/>
</dbReference>
<proteinExistence type="predicted"/>
<protein>
    <submittedName>
        <fullName evidence="1">Uncharacterized protein</fullName>
    </submittedName>
</protein>
<dbReference type="Proteomes" id="UP001206925">
    <property type="component" value="Unassembled WGS sequence"/>
</dbReference>
<dbReference type="GO" id="GO:0008360">
    <property type="term" value="P:regulation of cell shape"/>
    <property type="evidence" value="ECO:0007669"/>
    <property type="project" value="TreeGrafter"/>
</dbReference>
<dbReference type="AlphaFoldDB" id="A0AAD5BWP7"/>
<dbReference type="PANTHER" id="PTHR16266">
    <property type="entry name" value="WD REPEAT DOMAIN 9"/>
    <property type="match status" value="1"/>
</dbReference>
<evidence type="ECO:0000313" key="1">
    <source>
        <dbReference type="EMBL" id="KAI7729848.1"/>
    </source>
</evidence>
<comment type="caution">
    <text evidence="1">The sequence shown here is derived from an EMBL/GenBank/DDBJ whole genome shotgun (WGS) entry which is preliminary data.</text>
</comment>
<keyword evidence="2" id="KW-1185">Reference proteome</keyword>
<name>A0AAD5BWP7_AMBAR</name>
<dbReference type="SUPFAM" id="SSF50978">
    <property type="entry name" value="WD40 repeat-like"/>
    <property type="match status" value="1"/>
</dbReference>
<feature type="non-terminal residue" evidence="1">
    <location>
        <position position="1"/>
    </location>
</feature>
<evidence type="ECO:0000313" key="2">
    <source>
        <dbReference type="Proteomes" id="UP001206925"/>
    </source>
</evidence>
<sequence>MATYTKPQVSLVDNWRFETITVEAISELQDIMYVLSQVRGFSRHHRAPSIRAASYAIVKPSTLFQKMENLKRFRGHRNVVYCANLTDYGDMLSRDDRLVKIWSMETALCLASCRGHEV</sequence>
<dbReference type="GO" id="GO:0007010">
    <property type="term" value="P:cytoskeleton organization"/>
    <property type="evidence" value="ECO:0007669"/>
    <property type="project" value="TreeGrafter"/>
</dbReference>
<dbReference type="EMBL" id="JAMZMK010010906">
    <property type="protein sequence ID" value="KAI7729848.1"/>
    <property type="molecule type" value="Genomic_DNA"/>
</dbReference>
<accession>A0AAD5BWP7</accession>
<organism evidence="1 2">
    <name type="scientific">Ambrosia artemisiifolia</name>
    <name type="common">Common ragweed</name>
    <dbReference type="NCBI Taxonomy" id="4212"/>
    <lineage>
        <taxon>Eukaryota</taxon>
        <taxon>Viridiplantae</taxon>
        <taxon>Streptophyta</taxon>
        <taxon>Embryophyta</taxon>
        <taxon>Tracheophyta</taxon>
        <taxon>Spermatophyta</taxon>
        <taxon>Magnoliopsida</taxon>
        <taxon>eudicotyledons</taxon>
        <taxon>Gunneridae</taxon>
        <taxon>Pentapetalae</taxon>
        <taxon>asterids</taxon>
        <taxon>campanulids</taxon>
        <taxon>Asterales</taxon>
        <taxon>Asteraceae</taxon>
        <taxon>Asteroideae</taxon>
        <taxon>Heliantheae alliance</taxon>
        <taxon>Heliantheae</taxon>
        <taxon>Ambrosia</taxon>
    </lineage>
</organism>
<dbReference type="InterPro" id="IPR036322">
    <property type="entry name" value="WD40_repeat_dom_sf"/>
</dbReference>